<dbReference type="AlphaFoldDB" id="A0AA40AQZ3"/>
<dbReference type="GO" id="GO:0005783">
    <property type="term" value="C:endoplasmic reticulum"/>
    <property type="evidence" value="ECO:0007669"/>
    <property type="project" value="UniProtKB-SubCell"/>
</dbReference>
<dbReference type="Proteomes" id="UP001172102">
    <property type="component" value="Unassembled WGS sequence"/>
</dbReference>
<reference evidence="9" key="1">
    <citation type="submission" date="2023-06" db="EMBL/GenBank/DDBJ databases">
        <title>Genome-scale phylogeny and comparative genomics of the fungal order Sordariales.</title>
        <authorList>
            <consortium name="Lawrence Berkeley National Laboratory"/>
            <person name="Hensen N."/>
            <person name="Bonometti L."/>
            <person name="Westerberg I."/>
            <person name="Brannstrom I.O."/>
            <person name="Guillou S."/>
            <person name="Cros-Aarteil S."/>
            <person name="Calhoun S."/>
            <person name="Haridas S."/>
            <person name="Kuo A."/>
            <person name="Mondo S."/>
            <person name="Pangilinan J."/>
            <person name="Riley R."/>
            <person name="Labutti K."/>
            <person name="Andreopoulos B."/>
            <person name="Lipzen A."/>
            <person name="Chen C."/>
            <person name="Yanf M."/>
            <person name="Daum C."/>
            <person name="Ng V."/>
            <person name="Clum A."/>
            <person name="Steindorff A."/>
            <person name="Ohm R."/>
            <person name="Martin F."/>
            <person name="Silar P."/>
            <person name="Natvig D."/>
            <person name="Lalanne C."/>
            <person name="Gautier V."/>
            <person name="Ament-Velasquez S.L."/>
            <person name="Kruys A."/>
            <person name="Hutchinson M.I."/>
            <person name="Powell A.J."/>
            <person name="Barry K."/>
            <person name="Miller A.N."/>
            <person name="Grigoriev I.V."/>
            <person name="Debuchy R."/>
            <person name="Gladieux P."/>
            <person name="Thoren M.H."/>
            <person name="Johannesson H."/>
        </authorList>
    </citation>
    <scope>NUCLEOTIDE SEQUENCE</scope>
    <source>
        <strain evidence="9">SMH4607-1</strain>
    </source>
</reference>
<name>A0AA40AQZ3_9PEZI</name>
<evidence type="ECO:0000313" key="9">
    <source>
        <dbReference type="EMBL" id="KAK0720400.1"/>
    </source>
</evidence>
<evidence type="ECO:0000256" key="1">
    <source>
        <dbReference type="ARBA" id="ARBA00004240"/>
    </source>
</evidence>
<feature type="signal peptide" evidence="7">
    <location>
        <begin position="1"/>
        <end position="21"/>
    </location>
</feature>
<dbReference type="EMBL" id="JAUKUA010000003">
    <property type="protein sequence ID" value="KAK0720400.1"/>
    <property type="molecule type" value="Genomic_DNA"/>
</dbReference>
<feature type="domain" description="Sec39" evidence="8">
    <location>
        <begin position="11"/>
        <end position="792"/>
    </location>
</feature>
<dbReference type="GO" id="GO:0015031">
    <property type="term" value="P:protein transport"/>
    <property type="evidence" value="ECO:0007669"/>
    <property type="project" value="UniProtKB-KW"/>
</dbReference>
<evidence type="ECO:0000313" key="10">
    <source>
        <dbReference type="Proteomes" id="UP001172102"/>
    </source>
</evidence>
<feature type="chain" id="PRO_5041312842" evidence="7">
    <location>
        <begin position="22"/>
        <end position="930"/>
    </location>
</feature>
<proteinExistence type="predicted"/>
<keyword evidence="10" id="KW-1185">Reference proteome</keyword>
<evidence type="ECO:0000256" key="3">
    <source>
        <dbReference type="ARBA" id="ARBA00022824"/>
    </source>
</evidence>
<feature type="region of interest" description="Disordered" evidence="6">
    <location>
        <begin position="860"/>
        <end position="906"/>
    </location>
</feature>
<feature type="compositionally biased region" description="Polar residues" evidence="6">
    <location>
        <begin position="860"/>
        <end position="878"/>
    </location>
</feature>
<feature type="compositionally biased region" description="Polar residues" evidence="6">
    <location>
        <begin position="810"/>
        <end position="829"/>
    </location>
</feature>
<sequence>MALLLSPAKLVLLAVHFAVKADVDGLTSLAARHGTILQKELLLRILLTYLPETLQSSKYVDFVGQLENGAFPETGPREVDCSAVEGLTEEDATKKVRKLRLLSLSLPEIPEEVAEDTTTRFLLRRAYKVDEEAGLLDELPSLLLPFLDSSPYIRTLMVSTILPLLRRNCEYYPQDPIPYTLLGFQQLPDRVAMNLLLSQTGVREPELHLVGRDLKGLVGPWLFNEARWKEKIKANHSETQHSRVDDATEGDVCPGWEQFLKWLTAQAAKTWRVAVSAIEQWDGPGDVDLGGWGAMWLSDEEQDHLEQRYARVALASAYLIPEGSTAALEGAYSIVAKIASLLDQDSVPPLPSALATLPPLAEQVTDIVSAARNATLMRNNLLDDSNVLTTPKKSSIAFLHGLVLSAILLAKTGSSCTLRRAGELVLLQDEREQKVEATKLIHALGNSGPKTDDKFWIKARNEILWLRDWGAEDAPVASEHPARGIFGQVKREFLEVEILKALLANTRYTLARTIYEDTPDRPLGRQLLQDTIYAIAMTAYDNASNPNRTRGGLKKCDDIIKAFPKTIEKSAPATGKIEALLQATHALSEYRLVLKQGEPFTPVVLRVHTDPVSIIDKILEQNPKSYTKIQNLIGLGARMVQAGLVSRDKHGNTNNATEEEQERQRLTTERRITAMCIDTALTEDDFETAYSYVVNHLSTLSTTNPEVDEYSWKAALQAGKYRRTAHTLRPTHLGNTSGNPEIRHLEQRIECLSTALRIAPAPTLQEIINAFRRAEEELEAAIKAEDEQEDAWDTAGDSIIHSGNMPGGFTSPTAHRQNTSTKPAASSRRQQVEEAPMSLFDLSKASVMSAQRNLTALSSLQRSTGLSRSDTVTSNASTAERGIGSDGEDGAQSQTKRARKRDQLREAAMGTLVSGVGWLVGAPAPVAERD</sequence>
<organism evidence="9 10">
    <name type="scientific">Lasiosphaeris hirsuta</name>
    <dbReference type="NCBI Taxonomy" id="260670"/>
    <lineage>
        <taxon>Eukaryota</taxon>
        <taxon>Fungi</taxon>
        <taxon>Dikarya</taxon>
        <taxon>Ascomycota</taxon>
        <taxon>Pezizomycotina</taxon>
        <taxon>Sordariomycetes</taxon>
        <taxon>Sordariomycetidae</taxon>
        <taxon>Sordariales</taxon>
        <taxon>Lasiosphaeriaceae</taxon>
        <taxon>Lasiosphaeris</taxon>
    </lineage>
</organism>
<dbReference type="PANTHER" id="PTHR40787">
    <property type="entry name" value="SECRETED PROTEIN"/>
    <property type="match status" value="1"/>
</dbReference>
<feature type="region of interest" description="Disordered" evidence="6">
    <location>
        <begin position="806"/>
        <end position="835"/>
    </location>
</feature>
<evidence type="ECO:0000256" key="2">
    <source>
        <dbReference type="ARBA" id="ARBA00022448"/>
    </source>
</evidence>
<feature type="coiled-coil region" evidence="5">
    <location>
        <begin position="764"/>
        <end position="791"/>
    </location>
</feature>
<evidence type="ECO:0000256" key="7">
    <source>
        <dbReference type="SAM" id="SignalP"/>
    </source>
</evidence>
<protein>
    <submittedName>
        <fullName evidence="9">Sec39 domain-containing protein</fullName>
    </submittedName>
</protein>
<keyword evidence="5" id="KW-0175">Coiled coil</keyword>
<evidence type="ECO:0000259" key="8">
    <source>
        <dbReference type="Pfam" id="PF08314"/>
    </source>
</evidence>
<dbReference type="GO" id="GO:0006890">
    <property type="term" value="P:retrograde vesicle-mediated transport, Golgi to endoplasmic reticulum"/>
    <property type="evidence" value="ECO:0007669"/>
    <property type="project" value="InterPro"/>
</dbReference>
<gene>
    <name evidence="9" type="ORF">B0H67DRAFT_487190</name>
</gene>
<evidence type="ECO:0000256" key="4">
    <source>
        <dbReference type="ARBA" id="ARBA00022927"/>
    </source>
</evidence>
<keyword evidence="3" id="KW-0256">Endoplasmic reticulum</keyword>
<dbReference type="PANTHER" id="PTHR40787:SF3">
    <property type="entry name" value="PROTEIN TRANSPORT PROTEIN SEC39"/>
    <property type="match status" value="1"/>
</dbReference>
<accession>A0AA40AQZ3</accession>
<keyword evidence="2" id="KW-0813">Transport</keyword>
<keyword evidence="7" id="KW-0732">Signal</keyword>
<keyword evidence="4" id="KW-0653">Protein transport</keyword>
<dbReference type="Pfam" id="PF08314">
    <property type="entry name" value="Sec39"/>
    <property type="match status" value="1"/>
</dbReference>
<dbReference type="InterPro" id="IPR013244">
    <property type="entry name" value="Sec39_domain"/>
</dbReference>
<evidence type="ECO:0000256" key="5">
    <source>
        <dbReference type="SAM" id="Coils"/>
    </source>
</evidence>
<evidence type="ECO:0000256" key="6">
    <source>
        <dbReference type="SAM" id="MobiDB-lite"/>
    </source>
</evidence>
<comment type="caution">
    <text evidence="9">The sequence shown here is derived from an EMBL/GenBank/DDBJ whole genome shotgun (WGS) entry which is preliminary data.</text>
</comment>
<comment type="subcellular location">
    <subcellularLocation>
        <location evidence="1">Endoplasmic reticulum</location>
    </subcellularLocation>
</comment>